<comment type="similarity">
    <text evidence="1 4">Belongs to the FGGY kinase family.</text>
</comment>
<gene>
    <name evidence="7" type="ORF">BEMITA_LOCUS7159</name>
</gene>
<dbReference type="InterPro" id="IPR042024">
    <property type="entry name" value="D-XK_euk"/>
</dbReference>
<proteinExistence type="inferred from homology"/>
<dbReference type="PANTHER" id="PTHR10196">
    <property type="entry name" value="SUGAR KINASE"/>
    <property type="match status" value="1"/>
</dbReference>
<evidence type="ECO:0000256" key="2">
    <source>
        <dbReference type="ARBA" id="ARBA00022679"/>
    </source>
</evidence>
<reference evidence="7" key="1">
    <citation type="submission" date="2021-12" db="EMBL/GenBank/DDBJ databases">
        <authorList>
            <person name="King R."/>
        </authorList>
    </citation>
    <scope>NUCLEOTIDE SEQUENCE</scope>
</reference>
<evidence type="ECO:0000256" key="1">
    <source>
        <dbReference type="ARBA" id="ARBA00009156"/>
    </source>
</evidence>
<comment type="catalytic activity">
    <reaction evidence="4">
        <text>D-xylulose + ATP = D-xylulose 5-phosphate + ADP + H(+)</text>
        <dbReference type="Rhea" id="RHEA:10964"/>
        <dbReference type="ChEBI" id="CHEBI:15378"/>
        <dbReference type="ChEBI" id="CHEBI:17140"/>
        <dbReference type="ChEBI" id="CHEBI:30616"/>
        <dbReference type="ChEBI" id="CHEBI:57737"/>
        <dbReference type="ChEBI" id="CHEBI:456216"/>
        <dbReference type="EC" id="2.7.1.17"/>
    </reaction>
</comment>
<dbReference type="Pfam" id="PF02782">
    <property type="entry name" value="FGGY_C"/>
    <property type="match status" value="1"/>
</dbReference>
<dbReference type="GO" id="GO:0005524">
    <property type="term" value="F:ATP binding"/>
    <property type="evidence" value="ECO:0007669"/>
    <property type="project" value="UniProtKB-KW"/>
</dbReference>
<dbReference type="KEGG" id="btab:109034365"/>
<dbReference type="GO" id="GO:0005829">
    <property type="term" value="C:cytosol"/>
    <property type="evidence" value="ECO:0007669"/>
    <property type="project" value="TreeGrafter"/>
</dbReference>
<dbReference type="InterPro" id="IPR043129">
    <property type="entry name" value="ATPase_NBD"/>
</dbReference>
<organism evidence="7 8">
    <name type="scientific">Bemisia tabaci</name>
    <name type="common">Sweetpotato whitefly</name>
    <name type="synonym">Aleurodes tabaci</name>
    <dbReference type="NCBI Taxonomy" id="7038"/>
    <lineage>
        <taxon>Eukaryota</taxon>
        <taxon>Metazoa</taxon>
        <taxon>Ecdysozoa</taxon>
        <taxon>Arthropoda</taxon>
        <taxon>Hexapoda</taxon>
        <taxon>Insecta</taxon>
        <taxon>Pterygota</taxon>
        <taxon>Neoptera</taxon>
        <taxon>Paraneoptera</taxon>
        <taxon>Hemiptera</taxon>
        <taxon>Sternorrhyncha</taxon>
        <taxon>Aleyrodoidea</taxon>
        <taxon>Aleyrodidae</taxon>
        <taxon>Aleyrodinae</taxon>
        <taxon>Bemisia</taxon>
    </lineage>
</organism>
<keyword evidence="4" id="KW-0547">Nucleotide-binding</keyword>
<dbReference type="CDD" id="cd07776">
    <property type="entry name" value="ASKHA_NBD_FGGY_SpXK-like"/>
    <property type="match status" value="1"/>
</dbReference>
<dbReference type="GO" id="GO:0042732">
    <property type="term" value="P:D-xylose metabolic process"/>
    <property type="evidence" value="ECO:0007669"/>
    <property type="project" value="UniProtKB-UniRule"/>
</dbReference>
<keyword evidence="4" id="KW-0067">ATP-binding</keyword>
<dbReference type="PANTHER" id="PTHR10196:SF57">
    <property type="entry name" value="XYLULOSE KINASE"/>
    <property type="match status" value="1"/>
</dbReference>
<dbReference type="PIRSF" id="PIRSF000538">
    <property type="entry name" value="GlpK"/>
    <property type="match status" value="1"/>
</dbReference>
<keyword evidence="3 4" id="KW-0418">Kinase</keyword>
<dbReference type="EMBL" id="OU963865">
    <property type="protein sequence ID" value="CAH0388234.1"/>
    <property type="molecule type" value="Genomic_DNA"/>
</dbReference>
<protein>
    <recommendedName>
        <fullName evidence="4">Xylulose kinase</fullName>
        <ecNumber evidence="4">2.7.1.17</ecNumber>
    </recommendedName>
</protein>
<evidence type="ECO:0000259" key="6">
    <source>
        <dbReference type="Pfam" id="PF02782"/>
    </source>
</evidence>
<dbReference type="EC" id="2.7.1.17" evidence="4"/>
<sequence length="532" mass="58458">MVTEEDSTYLGLDFSTQQLKGVIVNHKLEILHETHVQFDSSLPEYRTHCGVIHGSDPKNITAPTVMWVKALDLLLDQLGADGADFSKLAAVSGSGQQHGTVYWQNNARKTLKSLDPSNFLYTQLASSFSVPYGPVWMDSSTSKQCSDMEKAVGGPERLAEITGSKAYERFSGPQIRKIYESKPSAYDGTERISLVSSFGCSLFLGDYAPIDFSDGSGMNLMDVQSKKWSQECLDACAPNLSSKLGELTASSSLVGTVSEYFVERFGFNPDTKIVSFTGDNPASLAGMCLKKNDVAISLGTSDTLFLWLDKPVTLPDGHVLVNPVDENAYMILLCFKNGSLTRVRLRDHLAKGSWSNFNNLLSCTPRGNFGYIGLYFDSQEIIPWALGEHRYDEDDKPIPKFQSPEIEIRALVEGQFIAKRAHAEDIGFAIGEHSRIIATGGGSNNPAMLQVLSDVFNSPVYAQDSSNSSMLGAAYQAKFGLMKSQNKELTFSDVTSTAPAPKLVCTPSHDARQIYDPMVERYRKIVAKFKKN</sequence>
<evidence type="ECO:0000313" key="8">
    <source>
        <dbReference type="Proteomes" id="UP001152759"/>
    </source>
</evidence>
<keyword evidence="2 4" id="KW-0808">Transferase</keyword>
<dbReference type="Gene3D" id="3.30.420.40">
    <property type="match status" value="2"/>
</dbReference>
<feature type="domain" description="Carbohydrate kinase FGGY N-terminal" evidence="5">
    <location>
        <begin position="135"/>
        <end position="286"/>
    </location>
</feature>
<keyword evidence="4" id="KW-0859">Xylose metabolism</keyword>
<dbReference type="AlphaFoldDB" id="A0A9P0A938"/>
<comment type="function">
    <text evidence="4">Phosphorylates D-xylulose to produce D-xylulose 5-phosphate, a molecule that may play an important role in the regulation of glucose metabolism and lipogenesis.</text>
</comment>
<evidence type="ECO:0000259" key="5">
    <source>
        <dbReference type="Pfam" id="PF00370"/>
    </source>
</evidence>
<keyword evidence="8" id="KW-1185">Reference proteome</keyword>
<dbReference type="InterPro" id="IPR000577">
    <property type="entry name" value="Carb_kinase_FGGY"/>
</dbReference>
<dbReference type="FunFam" id="3.30.420.40:FF:000118">
    <property type="entry name" value="Xylulose kinase 2"/>
    <property type="match status" value="1"/>
</dbReference>
<accession>A0A9P0A938</accession>
<dbReference type="InterPro" id="IPR018484">
    <property type="entry name" value="FGGY_N"/>
</dbReference>
<dbReference type="GO" id="GO:0005997">
    <property type="term" value="P:xylulose metabolic process"/>
    <property type="evidence" value="ECO:0007669"/>
    <property type="project" value="UniProtKB-UniRule"/>
</dbReference>
<dbReference type="SUPFAM" id="SSF53067">
    <property type="entry name" value="Actin-like ATPase domain"/>
    <property type="match status" value="2"/>
</dbReference>
<evidence type="ECO:0000313" key="7">
    <source>
        <dbReference type="EMBL" id="CAH0388234.1"/>
    </source>
</evidence>
<evidence type="ECO:0000256" key="4">
    <source>
        <dbReference type="RuleBase" id="RU367058"/>
    </source>
</evidence>
<dbReference type="Pfam" id="PF00370">
    <property type="entry name" value="FGGY_N"/>
    <property type="match status" value="1"/>
</dbReference>
<feature type="domain" description="Carbohydrate kinase FGGY C-terminal" evidence="6">
    <location>
        <begin position="295"/>
        <end position="477"/>
    </location>
</feature>
<dbReference type="InterPro" id="IPR018485">
    <property type="entry name" value="FGGY_C"/>
</dbReference>
<name>A0A9P0A938_BEMTA</name>
<evidence type="ECO:0000256" key="3">
    <source>
        <dbReference type="ARBA" id="ARBA00022777"/>
    </source>
</evidence>
<keyword evidence="4" id="KW-0119">Carbohydrate metabolism</keyword>
<dbReference type="Proteomes" id="UP001152759">
    <property type="component" value="Chromosome 4"/>
</dbReference>
<dbReference type="GO" id="GO:0004856">
    <property type="term" value="F:D-xylulokinase activity"/>
    <property type="evidence" value="ECO:0007669"/>
    <property type="project" value="UniProtKB-UniRule"/>
</dbReference>